<dbReference type="Proteomes" id="UP001242480">
    <property type="component" value="Unassembled WGS sequence"/>
</dbReference>
<dbReference type="GO" id="GO:0006508">
    <property type="term" value="P:proteolysis"/>
    <property type="evidence" value="ECO:0007669"/>
    <property type="project" value="UniProtKB-KW"/>
</dbReference>
<dbReference type="Pfam" id="PF00227">
    <property type="entry name" value="Proteasome"/>
    <property type="match status" value="1"/>
</dbReference>
<organism evidence="1 2">
    <name type="scientific">Labrys wisconsinensis</name>
    <dbReference type="NCBI Taxonomy" id="425677"/>
    <lineage>
        <taxon>Bacteria</taxon>
        <taxon>Pseudomonadati</taxon>
        <taxon>Pseudomonadota</taxon>
        <taxon>Alphaproteobacteria</taxon>
        <taxon>Hyphomicrobiales</taxon>
        <taxon>Xanthobacteraceae</taxon>
        <taxon>Labrys</taxon>
    </lineage>
</organism>
<evidence type="ECO:0000313" key="2">
    <source>
        <dbReference type="Proteomes" id="UP001242480"/>
    </source>
</evidence>
<accession>A0ABU0J5G9</accession>
<keyword evidence="1" id="KW-0647">Proteasome</keyword>
<proteinExistence type="predicted"/>
<evidence type="ECO:0000313" key="1">
    <source>
        <dbReference type="EMBL" id="MDQ0469508.1"/>
    </source>
</evidence>
<name>A0ABU0J5G9_9HYPH</name>
<comment type="caution">
    <text evidence="1">The sequence shown here is derived from an EMBL/GenBank/DDBJ whole genome shotgun (WGS) entry which is preliminary data.</text>
</comment>
<dbReference type="EMBL" id="JAUSVX010000003">
    <property type="protein sequence ID" value="MDQ0469508.1"/>
    <property type="molecule type" value="Genomic_DNA"/>
</dbReference>
<dbReference type="PIRSF" id="PIRSF009120">
    <property type="entry name" value="UCP009120_prtse"/>
    <property type="match status" value="1"/>
</dbReference>
<dbReference type="RefSeq" id="WP_307272272.1">
    <property type="nucleotide sequence ID" value="NZ_JAUSVX010000003.1"/>
</dbReference>
<dbReference type="Gene3D" id="3.60.20.10">
    <property type="entry name" value="Glutamine Phosphoribosylpyrophosphate, subunit 1, domain 1"/>
    <property type="match status" value="1"/>
</dbReference>
<dbReference type="InterPro" id="IPR029055">
    <property type="entry name" value="Ntn_hydrolases_N"/>
</dbReference>
<keyword evidence="1" id="KW-0645">Protease</keyword>
<keyword evidence="1" id="KW-0378">Hydrolase</keyword>
<dbReference type="SUPFAM" id="SSF56235">
    <property type="entry name" value="N-terminal nucleophile aminohydrolases (Ntn hydrolases)"/>
    <property type="match status" value="1"/>
</dbReference>
<gene>
    <name evidence="1" type="ORF">QO011_002519</name>
</gene>
<dbReference type="GO" id="GO:0008233">
    <property type="term" value="F:peptidase activity"/>
    <property type="evidence" value="ECO:0007669"/>
    <property type="project" value="UniProtKB-KW"/>
</dbReference>
<sequence>MTYCVGLTVREGLVMIADTRTNAGIDNIATFRKLHVLEEPGERIMVLCTSGNLSVSQAVLNHVQEGIENTDTQVVETLRTAPSMFKAAQLIGRAIRLVYETDGKSLEEHSGRFDVAILFGGQIKGGKMRLFMIYSAGNFIEVTVDTPYLQIGEHKYGKPILDRAVNFNTDIQDALKIGLISMDSTMRSNLGVGMPIDIVVARRDAFRAEIKHRIEPGEPYFHDLRERWSAALRAAHIAIPRPPYAVADKNRPGEGVDI</sequence>
<dbReference type="InterPro" id="IPR016545">
    <property type="entry name" value="UCP009120_prtse"/>
</dbReference>
<dbReference type="GO" id="GO:0000502">
    <property type="term" value="C:proteasome complex"/>
    <property type="evidence" value="ECO:0007669"/>
    <property type="project" value="UniProtKB-KW"/>
</dbReference>
<dbReference type="InterPro" id="IPR001353">
    <property type="entry name" value="Proteasome_sua/b"/>
</dbReference>
<reference evidence="1 2" key="1">
    <citation type="submission" date="2023-07" db="EMBL/GenBank/DDBJ databases">
        <title>Genomic Encyclopedia of Type Strains, Phase IV (KMG-IV): sequencing the most valuable type-strain genomes for metagenomic binning, comparative biology and taxonomic classification.</title>
        <authorList>
            <person name="Goeker M."/>
        </authorList>
    </citation>
    <scope>NUCLEOTIDE SEQUENCE [LARGE SCALE GENOMIC DNA]</scope>
    <source>
        <strain evidence="1 2">DSM 19619</strain>
    </source>
</reference>
<protein>
    <submittedName>
        <fullName evidence="1">Proteasome-type protease</fullName>
    </submittedName>
</protein>
<keyword evidence="2" id="KW-1185">Reference proteome</keyword>